<proteinExistence type="predicted"/>
<dbReference type="PANTHER" id="PTHR11360">
    <property type="entry name" value="MONOCARBOXYLATE TRANSPORTER"/>
    <property type="match status" value="1"/>
</dbReference>
<feature type="transmembrane region" description="Helical" evidence="2">
    <location>
        <begin position="82"/>
        <end position="102"/>
    </location>
</feature>
<dbReference type="InterPro" id="IPR020846">
    <property type="entry name" value="MFS_dom"/>
</dbReference>
<dbReference type="AlphaFoldDB" id="A0AAE0T0A3"/>
<accession>A0AAE0T0A3</accession>
<dbReference type="InterPro" id="IPR036259">
    <property type="entry name" value="MFS_trans_sf"/>
</dbReference>
<reference evidence="4" key="1">
    <citation type="journal article" date="2021" name="Genome Biol. Evol.">
        <title>A High-Quality Reference Genome for a Parasitic Bivalve with Doubly Uniparental Inheritance (Bivalvia: Unionida).</title>
        <authorList>
            <person name="Smith C.H."/>
        </authorList>
    </citation>
    <scope>NUCLEOTIDE SEQUENCE</scope>
    <source>
        <strain evidence="4">CHS0354</strain>
    </source>
</reference>
<dbReference type="PANTHER" id="PTHR11360:SF286">
    <property type="entry name" value="GH22266P"/>
    <property type="match status" value="1"/>
</dbReference>
<feature type="transmembrane region" description="Helical" evidence="2">
    <location>
        <begin position="108"/>
        <end position="137"/>
    </location>
</feature>
<keyword evidence="2" id="KW-0812">Transmembrane</keyword>
<evidence type="ECO:0000313" key="5">
    <source>
        <dbReference type="Proteomes" id="UP001195483"/>
    </source>
</evidence>
<organism evidence="4 5">
    <name type="scientific">Potamilus streckersoni</name>
    <dbReference type="NCBI Taxonomy" id="2493646"/>
    <lineage>
        <taxon>Eukaryota</taxon>
        <taxon>Metazoa</taxon>
        <taxon>Spiralia</taxon>
        <taxon>Lophotrochozoa</taxon>
        <taxon>Mollusca</taxon>
        <taxon>Bivalvia</taxon>
        <taxon>Autobranchia</taxon>
        <taxon>Heteroconchia</taxon>
        <taxon>Palaeoheterodonta</taxon>
        <taxon>Unionida</taxon>
        <taxon>Unionoidea</taxon>
        <taxon>Unionidae</taxon>
        <taxon>Ambleminae</taxon>
        <taxon>Lampsilini</taxon>
        <taxon>Potamilus</taxon>
    </lineage>
</organism>
<evidence type="ECO:0000256" key="1">
    <source>
        <dbReference type="ARBA" id="ARBA00004141"/>
    </source>
</evidence>
<keyword evidence="2" id="KW-1133">Transmembrane helix</keyword>
<dbReference type="Gene3D" id="1.20.1250.20">
    <property type="entry name" value="MFS general substrate transporter like domains"/>
    <property type="match status" value="1"/>
</dbReference>
<evidence type="ECO:0000256" key="2">
    <source>
        <dbReference type="SAM" id="Phobius"/>
    </source>
</evidence>
<evidence type="ECO:0000259" key="3">
    <source>
        <dbReference type="PROSITE" id="PS50850"/>
    </source>
</evidence>
<feature type="transmembrane region" description="Helical" evidence="2">
    <location>
        <begin position="36"/>
        <end position="62"/>
    </location>
</feature>
<dbReference type="SUPFAM" id="SSF103473">
    <property type="entry name" value="MFS general substrate transporter"/>
    <property type="match status" value="1"/>
</dbReference>
<reference evidence="4" key="2">
    <citation type="journal article" date="2021" name="Genome Biol. Evol.">
        <title>Developing a high-quality reference genome for a parasitic bivalve with doubly uniparental inheritance (Bivalvia: Unionida).</title>
        <authorList>
            <person name="Smith C.H."/>
        </authorList>
    </citation>
    <scope>NUCLEOTIDE SEQUENCE</scope>
    <source>
        <strain evidence="4">CHS0354</strain>
        <tissue evidence="4">Mantle</tissue>
    </source>
</reference>
<dbReference type="EMBL" id="JAEAOA010001187">
    <property type="protein sequence ID" value="KAK3601158.1"/>
    <property type="molecule type" value="Genomic_DNA"/>
</dbReference>
<comment type="caution">
    <text evidence="4">The sequence shown here is derived from an EMBL/GenBank/DDBJ whole genome shotgun (WGS) entry which is preliminary data.</text>
</comment>
<keyword evidence="5" id="KW-1185">Reference proteome</keyword>
<sequence>MKEENITETRKVARGKNRRVQNDRVLQQPIPPDGDWGWVITFSSFMVGFLVDGVAFTFGVFFKEFVNHFGQSKGVTSWINSVLNGTYLTIGPLASGLVNMFGCRKVGMFGALLSAAGFFLCTFSPNIEAMIILYGFIGGKA</sequence>
<dbReference type="Proteomes" id="UP001195483">
    <property type="component" value="Unassembled WGS sequence"/>
</dbReference>
<evidence type="ECO:0000313" key="4">
    <source>
        <dbReference type="EMBL" id="KAK3601158.1"/>
    </source>
</evidence>
<gene>
    <name evidence="4" type="ORF">CHS0354_019157</name>
</gene>
<dbReference type="PROSITE" id="PS50850">
    <property type="entry name" value="MFS"/>
    <property type="match status" value="1"/>
</dbReference>
<feature type="domain" description="Major facilitator superfamily (MFS) profile" evidence="3">
    <location>
        <begin position="36"/>
        <end position="141"/>
    </location>
</feature>
<dbReference type="GO" id="GO:0016020">
    <property type="term" value="C:membrane"/>
    <property type="evidence" value="ECO:0007669"/>
    <property type="project" value="UniProtKB-SubCell"/>
</dbReference>
<name>A0AAE0T0A3_9BIVA</name>
<reference evidence="4" key="3">
    <citation type="submission" date="2023-05" db="EMBL/GenBank/DDBJ databases">
        <authorList>
            <person name="Smith C.H."/>
        </authorList>
    </citation>
    <scope>NUCLEOTIDE SEQUENCE</scope>
    <source>
        <strain evidence="4">CHS0354</strain>
        <tissue evidence="4">Mantle</tissue>
    </source>
</reference>
<dbReference type="InterPro" id="IPR050327">
    <property type="entry name" value="Proton-linked_MCT"/>
</dbReference>
<comment type="subcellular location">
    <subcellularLocation>
        <location evidence="1">Membrane</location>
        <topology evidence="1">Multi-pass membrane protein</topology>
    </subcellularLocation>
</comment>
<dbReference type="GO" id="GO:0008028">
    <property type="term" value="F:monocarboxylic acid transmembrane transporter activity"/>
    <property type="evidence" value="ECO:0007669"/>
    <property type="project" value="TreeGrafter"/>
</dbReference>
<keyword evidence="2" id="KW-0472">Membrane</keyword>
<protein>
    <recommendedName>
        <fullName evidence="3">Major facilitator superfamily (MFS) profile domain-containing protein</fullName>
    </recommendedName>
</protein>